<dbReference type="STRING" id="751945.Theos_1048"/>
<dbReference type="KEGG" id="tos:Theos_1048"/>
<sequence>MYERPVYPEGMIRLRQPLPPCTLLRPGGERVYLPDLKGKPLVLGRDEALAEALAKEALEAHTFLLAEGERPSPLPLLLDPEGTLLRAIPPGGALVADPFLEVYHLGEVAGAEEVRAWLALLEAQCPECVVPEGEWF</sequence>
<dbReference type="AlphaFoldDB" id="K7QWT3"/>
<organism evidence="1 2">
    <name type="scientific">Thermus oshimai JL-2</name>
    <dbReference type="NCBI Taxonomy" id="751945"/>
    <lineage>
        <taxon>Bacteria</taxon>
        <taxon>Thermotogati</taxon>
        <taxon>Deinococcota</taxon>
        <taxon>Deinococci</taxon>
        <taxon>Thermales</taxon>
        <taxon>Thermaceae</taxon>
        <taxon>Thermus</taxon>
    </lineage>
</organism>
<dbReference type="EMBL" id="CP003249">
    <property type="protein sequence ID" value="AFV76098.1"/>
    <property type="molecule type" value="Genomic_DNA"/>
</dbReference>
<keyword evidence="2" id="KW-1185">Reference proteome</keyword>
<dbReference type="Proteomes" id="UP000000211">
    <property type="component" value="Chromosome"/>
</dbReference>
<evidence type="ECO:0000313" key="1">
    <source>
        <dbReference type="EMBL" id="AFV76098.1"/>
    </source>
</evidence>
<evidence type="ECO:0000313" key="2">
    <source>
        <dbReference type="Proteomes" id="UP000000211"/>
    </source>
</evidence>
<name>K7QWT3_THEOS</name>
<reference evidence="1 2" key="1">
    <citation type="journal article" date="2013" name="Genome Announc.">
        <title>Whole Genome Sequencing of Thermus oshimai JL-2 and Thermus thermophilus JL-18, Incomplete Denitrifiers from the United States Great Basin.</title>
        <authorList>
            <person name="Murugapiran S.K."/>
            <person name="Huntemann M."/>
            <person name="Wei C.L."/>
            <person name="Han J."/>
            <person name="Detter J.C."/>
            <person name="Han C.S."/>
            <person name="Erkkila T.H."/>
            <person name="Teshima H."/>
            <person name="Chen A."/>
            <person name="Kyrpides N."/>
            <person name="Mavrommatis K."/>
            <person name="Markowitz V."/>
            <person name="Szeto E."/>
            <person name="Ivanova N."/>
            <person name="Pagani I."/>
            <person name="Lam J."/>
            <person name="McDonald A.I."/>
            <person name="Dodsworth J.A."/>
            <person name="Pati A."/>
            <person name="Goodwin L."/>
            <person name="Peters L."/>
            <person name="Pitluck S."/>
            <person name="Woyke T."/>
            <person name="Hedlund B.P."/>
        </authorList>
    </citation>
    <scope>NUCLEOTIDE SEQUENCE</scope>
    <source>
        <strain evidence="1 2">JL-2</strain>
    </source>
</reference>
<dbReference type="PATRIC" id="fig|751945.3.peg.1043"/>
<gene>
    <name evidence="1" type="ORF">Theos_1048</name>
</gene>
<dbReference type="HOGENOM" id="CLU_1874474_0_0_0"/>
<dbReference type="eggNOG" id="ENOG5032GB8">
    <property type="taxonomic scope" value="Bacteria"/>
</dbReference>
<accession>K7QWT3</accession>
<proteinExistence type="predicted"/>
<protein>
    <submittedName>
        <fullName evidence="1">Uncharacterized protein</fullName>
    </submittedName>
</protein>